<dbReference type="PIRSF" id="PIRSF017393">
    <property type="entry name" value="MTase_SAV2177"/>
    <property type="match status" value="1"/>
</dbReference>
<dbReference type="InterPro" id="IPR006764">
    <property type="entry name" value="SAM_dep_MeTrfase_SAV2177_type"/>
</dbReference>
<dbReference type="InterPro" id="IPR029063">
    <property type="entry name" value="SAM-dependent_MTases_sf"/>
</dbReference>
<sequence length="267" mass="29753">MREEQALPEFDPAVPVIARIYDAATGGKNHLPADREVFEKIRHLFGRDRWVTPATENRRFLRRAVRYLLDAGIRQFIDIGCGMPARVNVHDIVHGVDPNAKVVYVDYDPVVVTHYRAEVHALPTATVFQADARQPETILSHPELTSLIDFTEPVGLLLVAILHFVADEYDPKGIVARLGEKLAPGSHLVLTHMSADGRDPETAREFTAAFENLRDKLVLRPRATIATFFEGFELVEPGMTDGAVWRAPEDEPPPSGWLAVGVGRKPE</sequence>
<evidence type="ECO:0000256" key="1">
    <source>
        <dbReference type="SAM" id="MobiDB-lite"/>
    </source>
</evidence>
<proteinExistence type="predicted"/>
<dbReference type="GO" id="GO:0008168">
    <property type="term" value="F:methyltransferase activity"/>
    <property type="evidence" value="ECO:0007669"/>
    <property type="project" value="UniProtKB-KW"/>
</dbReference>
<keyword evidence="2" id="KW-0808">Transferase</keyword>
<keyword evidence="3" id="KW-1185">Reference proteome</keyword>
<dbReference type="Proteomes" id="UP000319213">
    <property type="component" value="Unassembled WGS sequence"/>
</dbReference>
<dbReference type="EMBL" id="VFPQ01000001">
    <property type="protein sequence ID" value="TQM76710.1"/>
    <property type="molecule type" value="Genomic_DNA"/>
</dbReference>
<dbReference type="Gene3D" id="3.40.50.150">
    <property type="entry name" value="Vaccinia Virus protein VP39"/>
    <property type="match status" value="1"/>
</dbReference>
<protein>
    <submittedName>
        <fullName evidence="2">S-adenosyl methyltransferase</fullName>
    </submittedName>
</protein>
<keyword evidence="2" id="KW-0489">Methyltransferase</keyword>
<dbReference type="RefSeq" id="WP_170198869.1">
    <property type="nucleotide sequence ID" value="NZ_BMPV01000005.1"/>
</dbReference>
<dbReference type="Pfam" id="PF04672">
    <property type="entry name" value="Methyltransf_19"/>
    <property type="match status" value="1"/>
</dbReference>
<gene>
    <name evidence="2" type="ORF">FHX40_3456</name>
</gene>
<reference evidence="2 3" key="1">
    <citation type="submission" date="2019-06" db="EMBL/GenBank/DDBJ databases">
        <title>Sequencing the genomes of 1000 actinobacteria strains.</title>
        <authorList>
            <person name="Klenk H.-P."/>
        </authorList>
    </citation>
    <scope>NUCLEOTIDE SEQUENCE [LARGE SCALE GENOMIC DNA]</scope>
    <source>
        <strain evidence="2 3">DSM 43186</strain>
    </source>
</reference>
<dbReference type="GO" id="GO:0032259">
    <property type="term" value="P:methylation"/>
    <property type="evidence" value="ECO:0007669"/>
    <property type="project" value="UniProtKB-KW"/>
</dbReference>
<dbReference type="SUPFAM" id="SSF53335">
    <property type="entry name" value="S-adenosyl-L-methionine-dependent methyltransferases"/>
    <property type="match status" value="1"/>
</dbReference>
<evidence type="ECO:0000313" key="3">
    <source>
        <dbReference type="Proteomes" id="UP000319213"/>
    </source>
</evidence>
<comment type="caution">
    <text evidence="2">The sequence shown here is derived from an EMBL/GenBank/DDBJ whole genome shotgun (WGS) entry which is preliminary data.</text>
</comment>
<evidence type="ECO:0000313" key="2">
    <source>
        <dbReference type="EMBL" id="TQM76710.1"/>
    </source>
</evidence>
<accession>A0A543J1L9</accession>
<dbReference type="AlphaFoldDB" id="A0A543J1L9"/>
<organism evidence="2 3">
    <name type="scientific">Thermopolyspora flexuosa</name>
    <dbReference type="NCBI Taxonomy" id="103836"/>
    <lineage>
        <taxon>Bacteria</taxon>
        <taxon>Bacillati</taxon>
        <taxon>Actinomycetota</taxon>
        <taxon>Actinomycetes</taxon>
        <taxon>Streptosporangiales</taxon>
        <taxon>Streptosporangiaceae</taxon>
        <taxon>Thermopolyspora</taxon>
    </lineage>
</organism>
<name>A0A543J1L9_9ACTN</name>
<feature type="region of interest" description="Disordered" evidence="1">
    <location>
        <begin position="248"/>
        <end position="267"/>
    </location>
</feature>